<dbReference type="Pfam" id="PF02910">
    <property type="entry name" value="Succ_DH_flav_C"/>
    <property type="match status" value="1"/>
</dbReference>
<evidence type="ECO:0000256" key="1">
    <source>
        <dbReference type="ARBA" id="ARBA00022630"/>
    </source>
</evidence>
<dbReference type="Gene3D" id="1.20.58.100">
    <property type="entry name" value="Fumarate reductase/succinate dehydrogenase flavoprotein-like, C-terminal domain"/>
    <property type="match status" value="1"/>
</dbReference>
<dbReference type="InterPro" id="IPR003953">
    <property type="entry name" value="FAD-dep_OxRdtase_2_FAD-bd"/>
</dbReference>
<dbReference type="InterPro" id="IPR006311">
    <property type="entry name" value="TAT_signal"/>
</dbReference>
<dbReference type="PROSITE" id="PS51318">
    <property type="entry name" value="TAT"/>
    <property type="match status" value="1"/>
</dbReference>
<dbReference type="InterPro" id="IPR036188">
    <property type="entry name" value="FAD/NAD-bd_sf"/>
</dbReference>
<feature type="region of interest" description="Disordered" evidence="3">
    <location>
        <begin position="666"/>
        <end position="689"/>
    </location>
</feature>
<keyword evidence="7" id="KW-1185">Reference proteome</keyword>
<dbReference type="SUPFAM" id="SSF46977">
    <property type="entry name" value="Succinate dehydrogenase/fumarate reductase flavoprotein C-terminal domain"/>
    <property type="match status" value="1"/>
</dbReference>
<feature type="domain" description="Fumarate reductase/succinate dehydrogenase flavoprotein-like C-terminal" evidence="5">
    <location>
        <begin position="556"/>
        <end position="651"/>
    </location>
</feature>
<accession>A0ABU6IY26</accession>
<dbReference type="EMBL" id="JAYMFH010000003">
    <property type="protein sequence ID" value="MEC4294414.1"/>
    <property type="molecule type" value="Genomic_DNA"/>
</dbReference>
<dbReference type="InterPro" id="IPR019546">
    <property type="entry name" value="TAT_signal_bac_arc"/>
</dbReference>
<evidence type="ECO:0000313" key="6">
    <source>
        <dbReference type="EMBL" id="MEC4294414.1"/>
    </source>
</evidence>
<dbReference type="PIRSF" id="PIRSF000171">
    <property type="entry name" value="SDHA_APRA_LASPO"/>
    <property type="match status" value="1"/>
</dbReference>
<dbReference type="PROSITE" id="PS51257">
    <property type="entry name" value="PROKAR_LIPOPROTEIN"/>
    <property type="match status" value="1"/>
</dbReference>
<keyword evidence="2" id="KW-0560">Oxidoreductase</keyword>
<evidence type="ECO:0000256" key="2">
    <source>
        <dbReference type="ARBA" id="ARBA00023002"/>
    </source>
</evidence>
<dbReference type="PRINTS" id="PR00411">
    <property type="entry name" value="PNDRDTASEI"/>
</dbReference>
<dbReference type="Pfam" id="PF00890">
    <property type="entry name" value="FAD_binding_2"/>
    <property type="match status" value="1"/>
</dbReference>
<evidence type="ECO:0000313" key="7">
    <source>
        <dbReference type="Proteomes" id="UP001343724"/>
    </source>
</evidence>
<dbReference type="Gene3D" id="3.50.50.60">
    <property type="entry name" value="FAD/NAD(P)-binding domain"/>
    <property type="match status" value="1"/>
</dbReference>
<dbReference type="RefSeq" id="WP_326454441.1">
    <property type="nucleotide sequence ID" value="NZ_JAYMFH010000003.1"/>
</dbReference>
<feature type="compositionally biased region" description="Basic and acidic residues" evidence="3">
    <location>
        <begin position="679"/>
        <end position="689"/>
    </location>
</feature>
<protein>
    <submittedName>
        <fullName evidence="6">FAD-dependent oxidoreductase</fullName>
    </submittedName>
</protein>
<dbReference type="Proteomes" id="UP001343724">
    <property type="component" value="Unassembled WGS sequence"/>
</dbReference>
<name>A0ABU6IY26_9ACTN</name>
<dbReference type="PANTHER" id="PTHR11632:SF73">
    <property type="entry name" value="BLR3196 PROTEIN"/>
    <property type="match status" value="1"/>
</dbReference>
<organism evidence="6 7">
    <name type="scientific">Adlercreutzia shanghongiae</name>
    <dbReference type="NCBI Taxonomy" id="3111773"/>
    <lineage>
        <taxon>Bacteria</taxon>
        <taxon>Bacillati</taxon>
        <taxon>Actinomycetota</taxon>
        <taxon>Coriobacteriia</taxon>
        <taxon>Eggerthellales</taxon>
        <taxon>Eggerthellaceae</taxon>
        <taxon>Adlercreutzia</taxon>
    </lineage>
</organism>
<keyword evidence="1" id="KW-0285">Flavoprotein</keyword>
<gene>
    <name evidence="6" type="ORF">VJ920_03735</name>
</gene>
<evidence type="ECO:0000256" key="3">
    <source>
        <dbReference type="SAM" id="MobiDB-lite"/>
    </source>
</evidence>
<evidence type="ECO:0000259" key="5">
    <source>
        <dbReference type="Pfam" id="PF02910"/>
    </source>
</evidence>
<dbReference type="InterPro" id="IPR015939">
    <property type="entry name" value="Fum_Rdtase/Succ_DH_flav-like_C"/>
</dbReference>
<feature type="domain" description="FAD-dependent oxidoreductase 2 FAD-binding" evidence="4">
    <location>
        <begin position="98"/>
        <end position="327"/>
    </location>
</feature>
<dbReference type="InterPro" id="IPR030664">
    <property type="entry name" value="SdhA/FrdA/AprA"/>
</dbReference>
<dbReference type="SUPFAM" id="SSF51905">
    <property type="entry name" value="FAD/NAD(P)-binding domain"/>
    <property type="match status" value="1"/>
</dbReference>
<dbReference type="PANTHER" id="PTHR11632">
    <property type="entry name" value="SUCCINATE DEHYDROGENASE 2 FLAVOPROTEIN SUBUNIT"/>
    <property type="match status" value="1"/>
</dbReference>
<dbReference type="InterPro" id="IPR037099">
    <property type="entry name" value="Fum_R/Succ_DH_flav-like_C_sf"/>
</dbReference>
<proteinExistence type="predicted"/>
<dbReference type="NCBIfam" id="TIGR01409">
    <property type="entry name" value="TAT_signal_seq"/>
    <property type="match status" value="1"/>
</dbReference>
<sequence>MKDAGKSTVAQGVSRRGFLCGLGAAGVALGLSGCAPSEAKKGPEESLSETGASDEECLVADSAGNSPDLSTDITYIPQNEELPIPDEPTPSQTEYSCDVLVVGGGLAGLNAAMAAAREGKDVILIDKGTPGYSGLSAWPSCTAYYDPERDCDLETWEKAMVLSCFNFANLNWEMLWCEESKEVFDRLTEWGFIESHERGEDTAYYVDGIMFHDDLRGYNQEFAANNRHVIFEKVLKEAGVTILDHMMLIDVIEDAGTCVGGVALHYRSQTPVTIAAKATVLCTGNGVIKPMGYPVGADTFDGIWIGYQHGLSITGMEFDDFHMTTNYAPTNALMHNSWQYLENIWPTGGTVDAKHMTKRAGVEDRVKSYLEGIDILKYNDNTLMDGAEKAATCSRMCSDYLEQKGIEKAESIHDFDEVDDIRKGKWTSPNPKGHVYGAAVGMVTHLCGGVWCGPDDLEGASGLPGMYVAGDGTNGCMVGGPNYGCQRGSTSSFVSLQGYHAGTAAAHYADGVDAPVLPSAEVEQLVAYTLAPTQVTQGFTPNWVREALHGIMAPGWMTIAKNETMLQAGLTQILELKRKASGKMVAQNGHDLRLAHEVEHQLLAMELKVRAGLERKESRGYHYRTDYPFNDDNWLFYITQTKGDDGNPVIEHVDIPEAWKGDLSASHEERYPTFNTPEEYEKYAPKDKK</sequence>
<evidence type="ECO:0000259" key="4">
    <source>
        <dbReference type="Pfam" id="PF00890"/>
    </source>
</evidence>
<reference evidence="6 7" key="1">
    <citation type="submission" date="2024-01" db="EMBL/GenBank/DDBJ databases">
        <title>novel species in genus Adlercreutzia.</title>
        <authorList>
            <person name="Liu X."/>
        </authorList>
    </citation>
    <scope>NUCLEOTIDE SEQUENCE [LARGE SCALE GENOMIC DNA]</scope>
    <source>
        <strain evidence="6 7">R22</strain>
    </source>
</reference>
<comment type="caution">
    <text evidence="6">The sequence shown here is derived from an EMBL/GenBank/DDBJ whole genome shotgun (WGS) entry which is preliminary data.</text>
</comment>